<keyword evidence="4 5" id="KW-0472">Membrane</keyword>
<feature type="transmembrane region" description="Helical" evidence="5">
    <location>
        <begin position="434"/>
        <end position="451"/>
    </location>
</feature>
<reference evidence="7" key="1">
    <citation type="submission" date="2024-02" db="EMBL/GenBank/DDBJ databases">
        <title>Tomenella chthoni gen. nov. sp. nov., a member of the family Jonesiaceae isolated from bat guano.</title>
        <authorList>
            <person name="Miller S.L."/>
            <person name="King J."/>
            <person name="Sankaranarayanan K."/>
            <person name="Lawson P.A."/>
        </authorList>
    </citation>
    <scope>NUCLEOTIDE SEQUENCE</scope>
    <source>
        <strain evidence="7">BS-20</strain>
    </source>
</reference>
<feature type="transmembrane region" description="Helical" evidence="5">
    <location>
        <begin position="324"/>
        <end position="346"/>
    </location>
</feature>
<dbReference type="GO" id="GO:0022857">
    <property type="term" value="F:transmembrane transporter activity"/>
    <property type="evidence" value="ECO:0007669"/>
    <property type="project" value="InterPro"/>
</dbReference>
<dbReference type="InterPro" id="IPR036259">
    <property type="entry name" value="MFS_trans_sf"/>
</dbReference>
<keyword evidence="2 5" id="KW-0812">Transmembrane</keyword>
<dbReference type="CDD" id="cd17321">
    <property type="entry name" value="MFS_MMR_MDR_like"/>
    <property type="match status" value="1"/>
</dbReference>
<feature type="transmembrane region" description="Helical" evidence="5">
    <location>
        <begin position="358"/>
        <end position="381"/>
    </location>
</feature>
<evidence type="ECO:0000256" key="1">
    <source>
        <dbReference type="ARBA" id="ARBA00004651"/>
    </source>
</evidence>
<organism evidence="7">
    <name type="scientific">Jonesiaceae bacterium BS-20</name>
    <dbReference type="NCBI Taxonomy" id="3120821"/>
    <lineage>
        <taxon>Bacteria</taxon>
        <taxon>Bacillati</taxon>
        <taxon>Actinomycetota</taxon>
        <taxon>Actinomycetes</taxon>
        <taxon>Micrococcales</taxon>
        <taxon>Jonesiaceae</taxon>
    </lineage>
</organism>
<dbReference type="InterPro" id="IPR020846">
    <property type="entry name" value="MFS_dom"/>
</dbReference>
<dbReference type="EMBL" id="CP146203">
    <property type="protein sequence ID" value="XBH21127.1"/>
    <property type="molecule type" value="Genomic_DNA"/>
</dbReference>
<dbReference type="PANTHER" id="PTHR42718:SF39">
    <property type="entry name" value="ACTINORHODIN TRANSPORTER-RELATED"/>
    <property type="match status" value="1"/>
</dbReference>
<dbReference type="AlphaFoldDB" id="A0AAU7DSF3"/>
<feature type="transmembrane region" description="Helical" evidence="5">
    <location>
        <begin position="227"/>
        <end position="245"/>
    </location>
</feature>
<evidence type="ECO:0000313" key="7">
    <source>
        <dbReference type="EMBL" id="XBH21127.1"/>
    </source>
</evidence>
<sequence>MDNNLTPAQSPSSPVGEEYVPDPRRWRILSVILVAMFMSLVAVSIVNVVLPSIQVGLDANESDLQWVLSGYALTFGVILVAAGRAGDLLGRAPLFIIGVAVFTLASVAAGLSPDPLSLNIARFIQGVGSGLLNPQGVGMIQQYFRGKERGRAYGALGSVVGVSVAIGPLIGGFIIQLVGVNDGWRWTFLVNIPFGVLAILLAFMWFPRPLFNKATPGAAKPDRDLDPVGTILLGAAVLALLFPFVERTSGSLIWGLVPFGGILLATWVWWEQRYKTRGRSPMVDIAIFKTNSFSVGTLIAGLYFLGITGVWVLIAMYIQNGLGHSALIAGTVGLPAAIMSAFTSAWAGNRVMVKGRKIIIAGIISALIGLVTSVVVVQLVAATDLSYWWLAVTLSFIGMAQGLVITPNQTLTLADVPLEYSGSAGGILQTGQRIGTAMGLAIITGIAFSVLDKSDWTGAISVGFGAISVIVVITLIVALLELRDRKTQLQKL</sequence>
<feature type="transmembrane region" description="Helical" evidence="5">
    <location>
        <begin position="28"/>
        <end position="52"/>
    </location>
</feature>
<dbReference type="SUPFAM" id="SSF103473">
    <property type="entry name" value="MFS general substrate transporter"/>
    <property type="match status" value="1"/>
</dbReference>
<dbReference type="PRINTS" id="PR01036">
    <property type="entry name" value="TCRTETB"/>
</dbReference>
<evidence type="ECO:0000256" key="2">
    <source>
        <dbReference type="ARBA" id="ARBA00022692"/>
    </source>
</evidence>
<name>A0AAU7DSF3_9MICO</name>
<evidence type="ECO:0000256" key="3">
    <source>
        <dbReference type="ARBA" id="ARBA00022989"/>
    </source>
</evidence>
<dbReference type="PROSITE" id="PS50850">
    <property type="entry name" value="MFS"/>
    <property type="match status" value="1"/>
</dbReference>
<evidence type="ECO:0000259" key="6">
    <source>
        <dbReference type="PROSITE" id="PS50850"/>
    </source>
</evidence>
<feature type="transmembrane region" description="Helical" evidence="5">
    <location>
        <begin position="152"/>
        <end position="178"/>
    </location>
</feature>
<evidence type="ECO:0000256" key="4">
    <source>
        <dbReference type="ARBA" id="ARBA00023136"/>
    </source>
</evidence>
<evidence type="ECO:0000256" key="5">
    <source>
        <dbReference type="SAM" id="Phobius"/>
    </source>
</evidence>
<dbReference type="GO" id="GO:0005886">
    <property type="term" value="C:plasma membrane"/>
    <property type="evidence" value="ECO:0007669"/>
    <property type="project" value="UniProtKB-SubCell"/>
</dbReference>
<proteinExistence type="predicted"/>
<dbReference type="Pfam" id="PF07690">
    <property type="entry name" value="MFS_1"/>
    <property type="match status" value="1"/>
</dbReference>
<dbReference type="Gene3D" id="1.20.1250.20">
    <property type="entry name" value="MFS general substrate transporter like domains"/>
    <property type="match status" value="1"/>
</dbReference>
<feature type="transmembrane region" description="Helical" evidence="5">
    <location>
        <begin position="184"/>
        <end position="206"/>
    </location>
</feature>
<feature type="transmembrane region" description="Helical" evidence="5">
    <location>
        <begin position="387"/>
        <end position="405"/>
    </location>
</feature>
<feature type="transmembrane region" description="Helical" evidence="5">
    <location>
        <begin position="251"/>
        <end position="270"/>
    </location>
</feature>
<keyword evidence="3 5" id="KW-1133">Transmembrane helix</keyword>
<feature type="transmembrane region" description="Helical" evidence="5">
    <location>
        <begin position="291"/>
        <end position="318"/>
    </location>
</feature>
<feature type="domain" description="Major facilitator superfamily (MFS) profile" evidence="6">
    <location>
        <begin position="28"/>
        <end position="486"/>
    </location>
</feature>
<accession>A0AAU7DSF3</accession>
<feature type="transmembrane region" description="Helical" evidence="5">
    <location>
        <begin position="64"/>
        <end position="82"/>
    </location>
</feature>
<dbReference type="InterPro" id="IPR011701">
    <property type="entry name" value="MFS"/>
</dbReference>
<dbReference type="PANTHER" id="PTHR42718">
    <property type="entry name" value="MAJOR FACILITATOR SUPERFAMILY MULTIDRUG TRANSPORTER MFSC"/>
    <property type="match status" value="1"/>
</dbReference>
<protein>
    <submittedName>
        <fullName evidence="7">MFS transporter</fullName>
    </submittedName>
</protein>
<feature type="transmembrane region" description="Helical" evidence="5">
    <location>
        <begin position="457"/>
        <end position="482"/>
    </location>
</feature>
<comment type="subcellular location">
    <subcellularLocation>
        <location evidence="1">Cell membrane</location>
        <topology evidence="1">Multi-pass membrane protein</topology>
    </subcellularLocation>
</comment>
<dbReference type="Gene3D" id="1.20.1720.10">
    <property type="entry name" value="Multidrug resistance protein D"/>
    <property type="match status" value="1"/>
</dbReference>
<feature type="transmembrane region" description="Helical" evidence="5">
    <location>
        <begin position="94"/>
        <end position="111"/>
    </location>
</feature>
<gene>
    <name evidence="7" type="ORF">V5R04_13030</name>
</gene>